<protein>
    <recommendedName>
        <fullName evidence="3">alpha-L-fucosidase</fullName>
        <ecNumber evidence="3">3.2.1.51</ecNumber>
    </recommendedName>
</protein>
<reference evidence="9" key="1">
    <citation type="journal article" date="2019" name="Int. J. Syst. Evol. Microbiol.">
        <title>The Global Catalogue of Microorganisms (GCM) 10K type strain sequencing project: providing services to taxonomists for standard genome sequencing and annotation.</title>
        <authorList>
            <consortium name="The Broad Institute Genomics Platform"/>
            <consortium name="The Broad Institute Genome Sequencing Center for Infectious Disease"/>
            <person name="Wu L."/>
            <person name="Ma J."/>
        </authorList>
    </citation>
    <scope>NUCLEOTIDE SEQUENCE [LARGE SCALE GENOMIC DNA]</scope>
    <source>
        <strain evidence="9">CGMCC 1.15420</strain>
    </source>
</reference>
<accession>A0ABQ1W5T4</accession>
<organism evidence="8 9">
    <name type="scientific">Paenibacillus aceti</name>
    <dbReference type="NCBI Taxonomy" id="1820010"/>
    <lineage>
        <taxon>Bacteria</taxon>
        <taxon>Bacillati</taxon>
        <taxon>Bacillota</taxon>
        <taxon>Bacilli</taxon>
        <taxon>Bacillales</taxon>
        <taxon>Paenibacillaceae</taxon>
        <taxon>Paenibacillus</taxon>
    </lineage>
</organism>
<dbReference type="Proteomes" id="UP000608420">
    <property type="component" value="Unassembled WGS sequence"/>
</dbReference>
<dbReference type="InterPro" id="IPR001064">
    <property type="entry name" value="Beta/gamma_crystallin"/>
</dbReference>
<dbReference type="PANTHER" id="PTHR10030">
    <property type="entry name" value="ALPHA-L-FUCOSIDASE"/>
    <property type="match status" value="1"/>
</dbReference>
<dbReference type="PRINTS" id="PR00741">
    <property type="entry name" value="GLHYDRLASE29"/>
</dbReference>
<dbReference type="Gene3D" id="2.60.40.1180">
    <property type="entry name" value="Golgi alpha-mannosidase II"/>
    <property type="match status" value="1"/>
</dbReference>
<dbReference type="InterPro" id="IPR016286">
    <property type="entry name" value="FUC_metazoa-typ"/>
</dbReference>
<dbReference type="InterPro" id="IPR000933">
    <property type="entry name" value="Glyco_hydro_29"/>
</dbReference>
<evidence type="ECO:0000313" key="8">
    <source>
        <dbReference type="EMBL" id="GGG15067.1"/>
    </source>
</evidence>
<dbReference type="PROSITE" id="PS50915">
    <property type="entry name" value="CRYSTALLIN_BETA_GAMMA"/>
    <property type="match status" value="1"/>
</dbReference>
<dbReference type="InterPro" id="IPR057739">
    <property type="entry name" value="Glyco_hydro_29_N"/>
</dbReference>
<dbReference type="EC" id="3.2.1.51" evidence="3"/>
<comment type="function">
    <text evidence="1">Alpha-L-fucosidase is responsible for hydrolyzing the alpha-1,6-linked fucose joined to the reducing-end N-acetylglucosamine of the carbohydrate moieties of glycoproteins.</text>
</comment>
<evidence type="ECO:0000256" key="3">
    <source>
        <dbReference type="ARBA" id="ARBA00012662"/>
    </source>
</evidence>
<dbReference type="SUPFAM" id="SSF51445">
    <property type="entry name" value="(Trans)glycosidases"/>
    <property type="match status" value="1"/>
</dbReference>
<dbReference type="PANTHER" id="PTHR10030:SF37">
    <property type="entry name" value="ALPHA-L-FUCOSIDASE-RELATED"/>
    <property type="match status" value="1"/>
</dbReference>
<dbReference type="EMBL" id="BMIW01000040">
    <property type="protein sequence ID" value="GGG15067.1"/>
    <property type="molecule type" value="Genomic_DNA"/>
</dbReference>
<evidence type="ECO:0000313" key="9">
    <source>
        <dbReference type="Proteomes" id="UP000608420"/>
    </source>
</evidence>
<keyword evidence="4" id="KW-0732">Signal</keyword>
<evidence type="ECO:0000256" key="4">
    <source>
        <dbReference type="ARBA" id="ARBA00022729"/>
    </source>
</evidence>
<feature type="domain" description="Beta/gamma crystallin 'Greek key'" evidence="7">
    <location>
        <begin position="50"/>
        <end position="93"/>
    </location>
</feature>
<evidence type="ECO:0000256" key="6">
    <source>
        <dbReference type="ARBA" id="ARBA00023295"/>
    </source>
</evidence>
<dbReference type="SMART" id="SM00812">
    <property type="entry name" value="Alpha_L_fucos"/>
    <property type="match status" value="1"/>
</dbReference>
<evidence type="ECO:0000259" key="7">
    <source>
        <dbReference type="PROSITE" id="PS50915"/>
    </source>
</evidence>
<sequence length="709" mass="80882">MKNVVQAAVRLTGPDGQVELSVGEYSQSSFKELGLKESSTYNSIHVAKGYQAILYVEDHFRGKSTVLCEGLYEKRERADGISPLELKSIRVIHPVNLSAEERDHQEIERAIHEWWPQSLENMESRIAWWREARFGCFIHWGLYSLSGGRWKGSKSEGYAEHLMRAKKIRLQEYQETFIDKFHPQKFNAESWVQLIKAAGMKYIVITAKHHDGFALYPSDVYPYDIRMTPFQRDPLLELKEACAKHDIKYGFYYSHAFDWEHPDAPGNDWEYSNPGGDLRLYEGEGKLWFTEHPELVPRVADYYVDRKSIPQILELIDKYEPDILWFDTPHKLPLSENLRILEAIRKADDRIVINGRLAAGQDYDTFADYVNTGDRAHEIIPCEGDWETIPTTNESYGYSIDDDSHKPASEFIQLLVKAAARGGNMLMNLGPKGDGAIDERDIAILHEIGAWLEVNGESIYGTSRSPLEVHQWGESTRKGNMLYLHVFDWPQDGKLVLGGLMNHIRKAWILSENSRKALVTRRLNYCDWIIDLPLSPPTPSSCCSVIAVEVVGEPRVRSGRLIGERGINVFRSFDAIVSEGMRYGDGKKGNEYIDHWTSTKQRVTWKIRANHSMRVKLVLKYKALDGMGGVVQVELGDKMYQEPIITGTDYAAVETEFTIGAGKQDLSIVAVQIDGTELMRIYSVTISPLEVYEDGKRETFERDLTDVGN</sequence>
<evidence type="ECO:0000256" key="1">
    <source>
        <dbReference type="ARBA" id="ARBA00004071"/>
    </source>
</evidence>
<keyword evidence="5" id="KW-0378">Hydrolase</keyword>
<evidence type="ECO:0000256" key="2">
    <source>
        <dbReference type="ARBA" id="ARBA00007951"/>
    </source>
</evidence>
<comment type="similarity">
    <text evidence="2">Belongs to the glycosyl hydrolase 29 family.</text>
</comment>
<comment type="caution">
    <text evidence="8">The sequence shown here is derived from an EMBL/GenBank/DDBJ whole genome shotgun (WGS) entry which is preliminary data.</text>
</comment>
<proteinExistence type="inferred from homology"/>
<dbReference type="Gene3D" id="3.20.20.80">
    <property type="entry name" value="Glycosidases"/>
    <property type="match status" value="1"/>
</dbReference>
<dbReference type="InterPro" id="IPR017853">
    <property type="entry name" value="GH"/>
</dbReference>
<dbReference type="Pfam" id="PF01120">
    <property type="entry name" value="Alpha_L_fucos"/>
    <property type="match status" value="1"/>
</dbReference>
<dbReference type="Gene3D" id="2.60.20.10">
    <property type="entry name" value="Crystallins"/>
    <property type="match status" value="1"/>
</dbReference>
<dbReference type="RefSeq" id="WP_120461538.1">
    <property type="nucleotide sequence ID" value="NZ_BMIW01000040.1"/>
</dbReference>
<keyword evidence="6" id="KW-0326">Glycosidase</keyword>
<keyword evidence="9" id="KW-1185">Reference proteome</keyword>
<gene>
    <name evidence="8" type="ORF">GCM10010913_41200</name>
</gene>
<name>A0ABQ1W5T4_9BACL</name>
<evidence type="ECO:0000256" key="5">
    <source>
        <dbReference type="ARBA" id="ARBA00022801"/>
    </source>
</evidence>
<dbReference type="InterPro" id="IPR013780">
    <property type="entry name" value="Glyco_hydro_b"/>
</dbReference>